<feature type="transmembrane region" description="Helical" evidence="5">
    <location>
        <begin position="534"/>
        <end position="560"/>
    </location>
</feature>
<keyword evidence="4" id="KW-0443">Lipid metabolism</keyword>
<dbReference type="Pfam" id="PF09335">
    <property type="entry name" value="VTT_dom"/>
    <property type="match status" value="1"/>
</dbReference>
<protein>
    <submittedName>
        <fullName evidence="7">Phosphatidylserine/phosphatidylglycerophosphate/cardiolipin synthase</fullName>
    </submittedName>
</protein>
<evidence type="ECO:0000259" key="6">
    <source>
        <dbReference type="PROSITE" id="PS50035"/>
    </source>
</evidence>
<dbReference type="CDD" id="cd09140">
    <property type="entry name" value="PLDc_vPLD1_2_like_bac_1"/>
    <property type="match status" value="1"/>
</dbReference>
<dbReference type="PROSITE" id="PS50035">
    <property type="entry name" value="PLD"/>
    <property type="match status" value="2"/>
</dbReference>
<dbReference type="Gene3D" id="3.30.870.10">
    <property type="entry name" value="Endonuclease Chain A"/>
    <property type="match status" value="2"/>
</dbReference>
<dbReference type="OrthoDB" id="9814092at2"/>
<dbReference type="PANTHER" id="PTHR18896">
    <property type="entry name" value="PHOSPHOLIPASE D"/>
    <property type="match status" value="1"/>
</dbReference>
<dbReference type="AlphaFoldDB" id="A0A1G5Q165"/>
<feature type="domain" description="PLD phosphodiesterase" evidence="6">
    <location>
        <begin position="343"/>
        <end position="370"/>
    </location>
</feature>
<keyword evidence="5" id="KW-0812">Transmembrane</keyword>
<feature type="domain" description="PLD phosphodiesterase" evidence="6">
    <location>
        <begin position="127"/>
        <end position="154"/>
    </location>
</feature>
<organism evidence="7 8">
    <name type="scientific">Thiohalomonas denitrificans</name>
    <dbReference type="NCBI Taxonomy" id="415747"/>
    <lineage>
        <taxon>Bacteria</taxon>
        <taxon>Pseudomonadati</taxon>
        <taxon>Pseudomonadota</taxon>
        <taxon>Gammaproteobacteria</taxon>
        <taxon>Thiohalomonadales</taxon>
        <taxon>Thiohalomonadaceae</taxon>
        <taxon>Thiohalomonas</taxon>
    </lineage>
</organism>
<dbReference type="SUPFAM" id="SSF56024">
    <property type="entry name" value="Phospholipase D/nuclease"/>
    <property type="match status" value="2"/>
</dbReference>
<dbReference type="EMBL" id="FMWD01000003">
    <property type="protein sequence ID" value="SCZ55594.1"/>
    <property type="molecule type" value="Genomic_DNA"/>
</dbReference>
<dbReference type="InterPro" id="IPR001736">
    <property type="entry name" value="PLipase_D/transphosphatidylase"/>
</dbReference>
<gene>
    <name evidence="7" type="ORF">SAMN03097708_01158</name>
</gene>
<comment type="catalytic activity">
    <reaction evidence="1">
        <text>a 1,2-diacyl-sn-glycero-3-phosphocholine + H2O = a 1,2-diacyl-sn-glycero-3-phosphate + choline + H(+)</text>
        <dbReference type="Rhea" id="RHEA:14445"/>
        <dbReference type="ChEBI" id="CHEBI:15354"/>
        <dbReference type="ChEBI" id="CHEBI:15377"/>
        <dbReference type="ChEBI" id="CHEBI:15378"/>
        <dbReference type="ChEBI" id="CHEBI:57643"/>
        <dbReference type="ChEBI" id="CHEBI:58608"/>
        <dbReference type="EC" id="3.1.4.4"/>
    </reaction>
</comment>
<keyword evidence="2" id="KW-0677">Repeat</keyword>
<keyword evidence="8" id="KW-1185">Reference proteome</keyword>
<keyword evidence="5" id="KW-0472">Membrane</keyword>
<dbReference type="Proteomes" id="UP000199648">
    <property type="component" value="Unassembled WGS sequence"/>
</dbReference>
<proteinExistence type="predicted"/>
<dbReference type="Pfam" id="PF13091">
    <property type="entry name" value="PLDc_2"/>
    <property type="match status" value="1"/>
</dbReference>
<evidence type="ECO:0000313" key="7">
    <source>
        <dbReference type="EMBL" id="SCZ55594.1"/>
    </source>
</evidence>
<feature type="transmembrane region" description="Helical" evidence="5">
    <location>
        <begin position="486"/>
        <end position="504"/>
    </location>
</feature>
<dbReference type="GO" id="GO:0009395">
    <property type="term" value="P:phospholipid catabolic process"/>
    <property type="evidence" value="ECO:0007669"/>
    <property type="project" value="TreeGrafter"/>
</dbReference>
<keyword evidence="5" id="KW-1133">Transmembrane helix</keyword>
<dbReference type="GO" id="GO:0005886">
    <property type="term" value="C:plasma membrane"/>
    <property type="evidence" value="ECO:0007669"/>
    <property type="project" value="UniProtKB-ARBA"/>
</dbReference>
<name>A0A1G5Q165_9GAMM</name>
<dbReference type="InterPro" id="IPR025202">
    <property type="entry name" value="PLD-like_dom"/>
</dbReference>
<dbReference type="CDD" id="cd09143">
    <property type="entry name" value="PLDc_vPLD1_2_like_bac_2"/>
    <property type="match status" value="1"/>
</dbReference>
<dbReference type="InterPro" id="IPR032816">
    <property type="entry name" value="VTT_dom"/>
</dbReference>
<feature type="transmembrane region" description="Helical" evidence="5">
    <location>
        <begin position="674"/>
        <end position="694"/>
    </location>
</feature>
<sequence>MGVEQILVPGSNCWRVERAHRAACLVEGEEYFAAFREAVQHARHRILILGWDIDSNLRLMRGKNGDGGPLGDFLNEIVSSRPELEANVLIWDFAMIYAIEREWLPVYRLGWKTHRRLHFHLDDEHPLGGSQHQKVVVIDDAVAFVGGMDLGKWRWDTSEHRPGDPRRVDAAGNAYLPYHDLQMVVDGPAAAALGLLARRRWESATGQSLPGPEPRGDPWPESVVPYWLEVDVGITRTEPRYRNRPQVREVERLYLDVIAAAGKYLYIENQYLTAKVIRDALAARLREPDGPEMVIVVPLKTGGWLEQNTMDVRRRALISHLRKADRYGRLRIVYPDVPGLAPDHISVHSKLMIVDDVFLRIGSSNLNNRSMGLDSECDLAIASAGDPHHSSGIIQLRNRLLAEHLGVGPDEVQAQFTTTGSLLATVDALSGKKRTLKELNDQSHLDPELEALVNSIDLVDPEAPVDPEELAERVIPEEQGRPASRGLWSVIVTLVVLFGLAAAWRWTPLGEWLDLESMLGALDAIQEHPWAPALVLAAYVIGGLLVIPITFMVAVTAIGFGPLWGFVYGLAGSLLSATVTFGIGHFMGRNTIRRVAGSRLNRLSQRLAERGLLAVITVRVLPVAPFTVVNLVAGVSHIRFKTYLLGTVLGMAPGIAGMVIFIDRLIAAIREPGFYNFAITIVVIIALVGVAVLLRRWVLRRRAAREETEAGD</sequence>
<evidence type="ECO:0000256" key="3">
    <source>
        <dbReference type="ARBA" id="ARBA00022801"/>
    </source>
</evidence>
<dbReference type="STRING" id="415747.SAMN03097708_01158"/>
<dbReference type="RefSeq" id="WP_092994347.1">
    <property type="nucleotide sequence ID" value="NZ_FMWD01000003.1"/>
</dbReference>
<evidence type="ECO:0000256" key="1">
    <source>
        <dbReference type="ARBA" id="ARBA00000798"/>
    </source>
</evidence>
<accession>A0A1G5Q165</accession>
<keyword evidence="3" id="KW-0378">Hydrolase</keyword>
<evidence type="ECO:0000256" key="4">
    <source>
        <dbReference type="ARBA" id="ARBA00023098"/>
    </source>
</evidence>
<evidence type="ECO:0000256" key="5">
    <source>
        <dbReference type="SAM" id="Phobius"/>
    </source>
</evidence>
<dbReference type="InterPro" id="IPR015679">
    <property type="entry name" value="PLipase_D_fam"/>
</dbReference>
<dbReference type="SMART" id="SM00155">
    <property type="entry name" value="PLDc"/>
    <property type="match status" value="2"/>
</dbReference>
<dbReference type="PANTHER" id="PTHR18896:SF76">
    <property type="entry name" value="PHOSPHOLIPASE"/>
    <property type="match status" value="1"/>
</dbReference>
<feature type="transmembrane region" description="Helical" evidence="5">
    <location>
        <begin position="566"/>
        <end position="586"/>
    </location>
</feature>
<reference evidence="7 8" key="1">
    <citation type="submission" date="2016-10" db="EMBL/GenBank/DDBJ databases">
        <authorList>
            <person name="de Groot N.N."/>
        </authorList>
    </citation>
    <scope>NUCLEOTIDE SEQUENCE [LARGE SCALE GENOMIC DNA]</scope>
    <source>
        <strain evidence="7 8">HLD2</strain>
    </source>
</reference>
<dbReference type="GO" id="GO:0004630">
    <property type="term" value="F:phospholipase D activity"/>
    <property type="evidence" value="ECO:0007669"/>
    <property type="project" value="UniProtKB-EC"/>
</dbReference>
<feature type="transmembrane region" description="Helical" evidence="5">
    <location>
        <begin position="643"/>
        <end position="662"/>
    </location>
</feature>
<evidence type="ECO:0000256" key="2">
    <source>
        <dbReference type="ARBA" id="ARBA00022737"/>
    </source>
</evidence>
<evidence type="ECO:0000313" key="8">
    <source>
        <dbReference type="Proteomes" id="UP000199648"/>
    </source>
</evidence>
<dbReference type="Pfam" id="PF00614">
    <property type="entry name" value="PLDc"/>
    <property type="match status" value="1"/>
</dbReference>